<accession>A0ABS9GXE6</accession>
<dbReference type="EMBL" id="JAKIJS010000001">
    <property type="protein sequence ID" value="MCF6136406.1"/>
    <property type="molecule type" value="Genomic_DNA"/>
</dbReference>
<evidence type="ECO:0000313" key="4">
    <source>
        <dbReference type="EMBL" id="MCF6136406.1"/>
    </source>
</evidence>
<dbReference type="SUPFAM" id="SSF74853">
    <property type="entry name" value="Lamin A/C globular tail domain"/>
    <property type="match status" value="1"/>
</dbReference>
<dbReference type="Gene3D" id="2.60.40.1260">
    <property type="entry name" value="Lamin Tail domain"/>
    <property type="match status" value="1"/>
</dbReference>
<dbReference type="InterPro" id="IPR035437">
    <property type="entry name" value="SNase_OB-fold_sf"/>
</dbReference>
<feature type="domain" description="TNase-like" evidence="2">
    <location>
        <begin position="26"/>
        <end position="165"/>
    </location>
</feature>
<dbReference type="Pfam" id="PF00932">
    <property type="entry name" value="LTD"/>
    <property type="match status" value="1"/>
</dbReference>
<dbReference type="InterPro" id="IPR016071">
    <property type="entry name" value="Staphylococal_nuclease_OB-fold"/>
</dbReference>
<evidence type="ECO:0000256" key="1">
    <source>
        <dbReference type="SAM" id="SignalP"/>
    </source>
</evidence>
<name>A0ABS9GXE6_9BACL</name>
<dbReference type="PROSITE" id="PS51841">
    <property type="entry name" value="LTD"/>
    <property type="match status" value="1"/>
</dbReference>
<keyword evidence="1" id="KW-0732">Signal</keyword>
<evidence type="ECO:0000313" key="5">
    <source>
        <dbReference type="Proteomes" id="UP001649381"/>
    </source>
</evidence>
<dbReference type="SMART" id="SM00318">
    <property type="entry name" value="SNc"/>
    <property type="match status" value="1"/>
</dbReference>
<dbReference type="SUPFAM" id="SSF50199">
    <property type="entry name" value="Staphylococcal nuclease"/>
    <property type="match status" value="1"/>
</dbReference>
<gene>
    <name evidence="4" type="ORF">L2716_01605</name>
</gene>
<keyword evidence="5" id="KW-1185">Reference proteome</keyword>
<dbReference type="Pfam" id="PF00565">
    <property type="entry name" value="SNase"/>
    <property type="match status" value="1"/>
</dbReference>
<evidence type="ECO:0000259" key="3">
    <source>
        <dbReference type="PROSITE" id="PS51841"/>
    </source>
</evidence>
<dbReference type="InterPro" id="IPR001322">
    <property type="entry name" value="Lamin_tail_dom"/>
</dbReference>
<dbReference type="InterPro" id="IPR036415">
    <property type="entry name" value="Lamin_tail_dom_sf"/>
</dbReference>
<sequence length="384" mass="42148">MMSIWMLVAVLLVPLSVIEPDVAAAGTYTGTVDYVKDGDTIMLTNPVQGADEVRFLGIDTPETFVSGGKDPGNQIDPHGNAATDYLKSVLPSGTEVTLVTGAEEVDGFGRLLAYVFKGNMDVNRSMLENGHAISYFIWPFEDPKFEDYRNAMITGMNNKVGVWDASNPLEELPFEYRDRMFNDQPDKYVGNYFSKEYVTPQNYTQVPIEDRVFFFTEQDAQSAGYTCNCSGGGTSDELLIQEVYYDAEGNDSVGEYLEIYNTSSQTLDISGYLLKDNYSTFALPSGTTIDPGQYLVVAKDTTGFRNLFGFDPDVSGMSLALGNSGDQVSLQNPSGSEIDFLAYENYVSGWNITANTGQAIYRSDVTTDTDSVNDWNVGVPLPGK</sequence>
<feature type="domain" description="LTD" evidence="3">
    <location>
        <begin position="223"/>
        <end position="345"/>
    </location>
</feature>
<dbReference type="RefSeq" id="WP_236337765.1">
    <property type="nucleotide sequence ID" value="NZ_JAKIJS010000001.1"/>
</dbReference>
<reference evidence="4 5" key="1">
    <citation type="submission" date="2022-01" db="EMBL/GenBank/DDBJ databases">
        <title>Alkalihalobacillus sp. EGI L200015, a novel bacterium isolated from a salt lake sediment.</title>
        <authorList>
            <person name="Gao L."/>
            <person name="Fang B.-Z."/>
            <person name="Li W.-J."/>
        </authorList>
    </citation>
    <scope>NUCLEOTIDE SEQUENCE [LARGE SCALE GENOMIC DNA]</scope>
    <source>
        <strain evidence="4 5">KCTC 12718</strain>
    </source>
</reference>
<dbReference type="Gene3D" id="2.40.50.90">
    <property type="match status" value="1"/>
</dbReference>
<proteinExistence type="predicted"/>
<protein>
    <submittedName>
        <fullName evidence="4">Lamin tail domain-containing protein</fullName>
    </submittedName>
</protein>
<feature type="signal peptide" evidence="1">
    <location>
        <begin position="1"/>
        <end position="24"/>
    </location>
</feature>
<comment type="caution">
    <text evidence="4">The sequence shown here is derived from an EMBL/GenBank/DDBJ whole genome shotgun (WGS) entry which is preliminary data.</text>
</comment>
<dbReference type="PROSITE" id="PS50830">
    <property type="entry name" value="TNASE_3"/>
    <property type="match status" value="1"/>
</dbReference>
<evidence type="ECO:0000259" key="2">
    <source>
        <dbReference type="PROSITE" id="PS50830"/>
    </source>
</evidence>
<organism evidence="4 5">
    <name type="scientific">Pseudalkalibacillus berkeleyi</name>
    <dbReference type="NCBI Taxonomy" id="1069813"/>
    <lineage>
        <taxon>Bacteria</taxon>
        <taxon>Bacillati</taxon>
        <taxon>Bacillota</taxon>
        <taxon>Bacilli</taxon>
        <taxon>Bacillales</taxon>
        <taxon>Fictibacillaceae</taxon>
        <taxon>Pseudalkalibacillus</taxon>
    </lineage>
</organism>
<dbReference type="Proteomes" id="UP001649381">
    <property type="component" value="Unassembled WGS sequence"/>
</dbReference>
<feature type="chain" id="PRO_5045404817" evidence="1">
    <location>
        <begin position="25"/>
        <end position="384"/>
    </location>
</feature>